<feature type="transmembrane region" description="Helical" evidence="2">
    <location>
        <begin position="6"/>
        <end position="28"/>
    </location>
</feature>
<feature type="region of interest" description="Disordered" evidence="1">
    <location>
        <begin position="30"/>
        <end position="71"/>
    </location>
</feature>
<reference evidence="3 4" key="1">
    <citation type="submission" date="2016-11" db="EMBL/GenBank/DDBJ databases">
        <authorList>
            <person name="Jaros S."/>
            <person name="Januszkiewicz K."/>
            <person name="Wedrychowicz H."/>
        </authorList>
    </citation>
    <scope>NUCLEOTIDE SEQUENCE [LARGE SCALE GENOMIC DNA]</scope>
    <source>
        <strain evidence="3 4">DSM 43832</strain>
    </source>
</reference>
<dbReference type="AlphaFoldDB" id="A0A1M6RSR0"/>
<evidence type="ECO:0000256" key="1">
    <source>
        <dbReference type="SAM" id="MobiDB-lite"/>
    </source>
</evidence>
<gene>
    <name evidence="3" type="ORF">SAMN05443637_105140</name>
</gene>
<keyword evidence="2" id="KW-0472">Membrane</keyword>
<evidence type="ECO:0000256" key="2">
    <source>
        <dbReference type="SAM" id="Phobius"/>
    </source>
</evidence>
<sequence>MAWWWIVGGAAWFVAAAVVAVVIGRAVAQRDKQVPRSGDEGPSVPRTRHVPVDDEAPPSGTRMRLRLGRRR</sequence>
<protein>
    <submittedName>
        <fullName evidence="3">Uncharacterized protein</fullName>
    </submittedName>
</protein>
<dbReference type="STRING" id="1848.SAMN05443637_105140"/>
<evidence type="ECO:0000313" key="3">
    <source>
        <dbReference type="EMBL" id="SHK35541.1"/>
    </source>
</evidence>
<accession>A0A1M6RSR0</accession>
<name>A0A1M6RSR0_PSETH</name>
<dbReference type="EMBL" id="FRAP01000005">
    <property type="protein sequence ID" value="SHK35541.1"/>
    <property type="molecule type" value="Genomic_DNA"/>
</dbReference>
<evidence type="ECO:0000313" key="4">
    <source>
        <dbReference type="Proteomes" id="UP000184363"/>
    </source>
</evidence>
<proteinExistence type="predicted"/>
<dbReference type="RefSeq" id="WP_073456465.1">
    <property type="nucleotide sequence ID" value="NZ_CALGVN010000013.1"/>
</dbReference>
<organism evidence="3 4">
    <name type="scientific">Pseudonocardia thermophila</name>
    <dbReference type="NCBI Taxonomy" id="1848"/>
    <lineage>
        <taxon>Bacteria</taxon>
        <taxon>Bacillati</taxon>
        <taxon>Actinomycetota</taxon>
        <taxon>Actinomycetes</taxon>
        <taxon>Pseudonocardiales</taxon>
        <taxon>Pseudonocardiaceae</taxon>
        <taxon>Pseudonocardia</taxon>
    </lineage>
</organism>
<dbReference type="Proteomes" id="UP000184363">
    <property type="component" value="Unassembled WGS sequence"/>
</dbReference>
<feature type="compositionally biased region" description="Basic and acidic residues" evidence="1">
    <location>
        <begin position="30"/>
        <end position="39"/>
    </location>
</feature>
<keyword evidence="4" id="KW-1185">Reference proteome</keyword>
<keyword evidence="2" id="KW-1133">Transmembrane helix</keyword>
<keyword evidence="2" id="KW-0812">Transmembrane</keyword>